<dbReference type="InterPro" id="IPR009003">
    <property type="entry name" value="Peptidase_S1_PA"/>
</dbReference>
<dbReference type="InterPro" id="IPR001254">
    <property type="entry name" value="Trypsin_dom"/>
</dbReference>
<keyword evidence="3" id="KW-1185">Reference proteome</keyword>
<accession>A0A918GGQ3</accession>
<dbReference type="RefSeq" id="WP_189211188.1">
    <property type="nucleotide sequence ID" value="NZ_BMRB01000002.1"/>
</dbReference>
<gene>
    <name evidence="2" type="ORF">GCM10010171_32070</name>
</gene>
<dbReference type="AlphaFoldDB" id="A0A918GGQ3"/>
<feature type="domain" description="Peptidase S1" evidence="1">
    <location>
        <begin position="67"/>
        <end position="188"/>
    </location>
</feature>
<evidence type="ECO:0000313" key="2">
    <source>
        <dbReference type="EMBL" id="GGS35090.1"/>
    </source>
</evidence>
<dbReference type="SUPFAM" id="SSF50494">
    <property type="entry name" value="Trypsin-like serine proteases"/>
    <property type="match status" value="1"/>
</dbReference>
<dbReference type="GO" id="GO:0004252">
    <property type="term" value="F:serine-type endopeptidase activity"/>
    <property type="evidence" value="ECO:0007669"/>
    <property type="project" value="InterPro"/>
</dbReference>
<dbReference type="Pfam" id="PF00089">
    <property type="entry name" value="Trypsin"/>
    <property type="match status" value="1"/>
</dbReference>
<name>A0A918GGQ3_9PSEU</name>
<sequence>MPTLRRGMRVQRQGVNAQCSVGPFLTGADGIYFLTVQHGLNHPARTRVVEASLNGFDYTPIGAYITGVQDEAVDWAIVKVDPGITIDRAVPVGETARKFPSTAKDAKLTGVAYNYQQGGYALFESTEFAQRDLDGPVENSPTVRKQFVCRNTGGHLADVGDSGSAVYDQLGALVGMEWAVERDDSQGLRLFYVQPILTVAVSLIGRLWELETQHADSADWTAARPLAQHLGADPARVRDRDALVRYTLSLFS</sequence>
<comment type="caution">
    <text evidence="2">The sequence shown here is derived from an EMBL/GenBank/DDBJ whole genome shotgun (WGS) entry which is preliminary data.</text>
</comment>
<reference evidence="2" key="2">
    <citation type="submission" date="2020-09" db="EMBL/GenBank/DDBJ databases">
        <authorList>
            <person name="Sun Q."/>
            <person name="Ohkuma M."/>
        </authorList>
    </citation>
    <scope>NUCLEOTIDE SEQUENCE</scope>
    <source>
        <strain evidence="2">JCM 3276</strain>
    </source>
</reference>
<organism evidence="2 3">
    <name type="scientific">Actinokineospora fastidiosa</name>
    <dbReference type="NCBI Taxonomy" id="1816"/>
    <lineage>
        <taxon>Bacteria</taxon>
        <taxon>Bacillati</taxon>
        <taxon>Actinomycetota</taxon>
        <taxon>Actinomycetes</taxon>
        <taxon>Pseudonocardiales</taxon>
        <taxon>Pseudonocardiaceae</taxon>
        <taxon>Actinokineospora</taxon>
    </lineage>
</organism>
<protein>
    <recommendedName>
        <fullName evidence="1">Peptidase S1 domain-containing protein</fullName>
    </recommendedName>
</protein>
<dbReference type="EMBL" id="BMRB01000002">
    <property type="protein sequence ID" value="GGS35090.1"/>
    <property type="molecule type" value="Genomic_DNA"/>
</dbReference>
<reference evidence="2" key="1">
    <citation type="journal article" date="2014" name="Int. J. Syst. Evol. Microbiol.">
        <title>Complete genome sequence of Corynebacterium casei LMG S-19264T (=DSM 44701T), isolated from a smear-ripened cheese.</title>
        <authorList>
            <consortium name="US DOE Joint Genome Institute (JGI-PGF)"/>
            <person name="Walter F."/>
            <person name="Albersmeier A."/>
            <person name="Kalinowski J."/>
            <person name="Ruckert C."/>
        </authorList>
    </citation>
    <scope>NUCLEOTIDE SEQUENCE</scope>
    <source>
        <strain evidence="2">JCM 3276</strain>
    </source>
</reference>
<evidence type="ECO:0000313" key="3">
    <source>
        <dbReference type="Proteomes" id="UP000660680"/>
    </source>
</evidence>
<dbReference type="Proteomes" id="UP000660680">
    <property type="component" value="Unassembled WGS sequence"/>
</dbReference>
<dbReference type="GO" id="GO:0006508">
    <property type="term" value="P:proteolysis"/>
    <property type="evidence" value="ECO:0007669"/>
    <property type="project" value="InterPro"/>
</dbReference>
<proteinExistence type="predicted"/>
<evidence type="ECO:0000259" key="1">
    <source>
        <dbReference type="Pfam" id="PF00089"/>
    </source>
</evidence>